<keyword evidence="9" id="KW-1185">Reference proteome</keyword>
<evidence type="ECO:0000256" key="5">
    <source>
        <dbReference type="ARBA" id="ARBA00022989"/>
    </source>
</evidence>
<evidence type="ECO:0000256" key="3">
    <source>
        <dbReference type="ARBA" id="ARBA00022475"/>
    </source>
</evidence>
<feature type="transmembrane region" description="Helical" evidence="7">
    <location>
        <begin position="6"/>
        <end position="23"/>
    </location>
</feature>
<dbReference type="InterPro" id="IPR005524">
    <property type="entry name" value="DUF318"/>
</dbReference>
<feature type="transmembrane region" description="Helical" evidence="7">
    <location>
        <begin position="108"/>
        <end position="128"/>
    </location>
</feature>
<dbReference type="EMBL" id="JAQKAB010000007">
    <property type="protein sequence ID" value="MDA7027244.1"/>
    <property type="molecule type" value="Genomic_DNA"/>
</dbReference>
<feature type="transmembrane region" description="Helical" evidence="7">
    <location>
        <begin position="134"/>
        <end position="153"/>
    </location>
</feature>
<dbReference type="Proteomes" id="UP001211894">
    <property type="component" value="Unassembled WGS sequence"/>
</dbReference>
<comment type="similarity">
    <text evidence="2">Belongs to the UPF0718 family.</text>
</comment>
<protein>
    <submittedName>
        <fullName evidence="8">Permease</fullName>
    </submittedName>
</protein>
<feature type="transmembrane region" description="Helical" evidence="7">
    <location>
        <begin position="43"/>
        <end position="60"/>
    </location>
</feature>
<keyword evidence="6 7" id="KW-0472">Membrane</keyword>
<feature type="transmembrane region" description="Helical" evidence="7">
    <location>
        <begin position="80"/>
        <end position="101"/>
    </location>
</feature>
<evidence type="ECO:0000256" key="2">
    <source>
        <dbReference type="ARBA" id="ARBA00006386"/>
    </source>
</evidence>
<dbReference type="Pfam" id="PF03773">
    <property type="entry name" value="ArsP_1"/>
    <property type="match status" value="1"/>
</dbReference>
<keyword evidence="4 7" id="KW-0812">Transmembrane</keyword>
<dbReference type="RefSeq" id="WP_172292840.1">
    <property type="nucleotide sequence ID" value="NZ_JAQFWW010000001.1"/>
</dbReference>
<evidence type="ECO:0000313" key="9">
    <source>
        <dbReference type="Proteomes" id="UP001211894"/>
    </source>
</evidence>
<accession>A0ABT4X4M7</accession>
<evidence type="ECO:0000256" key="1">
    <source>
        <dbReference type="ARBA" id="ARBA00004651"/>
    </source>
</evidence>
<gene>
    <name evidence="8" type="ORF">PJ311_11550</name>
</gene>
<organism evidence="8 9">
    <name type="scientific">Bacillus changyiensis</name>
    <dbReference type="NCBI Taxonomy" id="3004103"/>
    <lineage>
        <taxon>Bacteria</taxon>
        <taxon>Bacillati</taxon>
        <taxon>Bacillota</taxon>
        <taxon>Bacilli</taxon>
        <taxon>Bacillales</taxon>
        <taxon>Bacillaceae</taxon>
        <taxon>Bacillus</taxon>
    </lineage>
</organism>
<evidence type="ECO:0000256" key="4">
    <source>
        <dbReference type="ARBA" id="ARBA00022692"/>
    </source>
</evidence>
<proteinExistence type="inferred from homology"/>
<evidence type="ECO:0000256" key="7">
    <source>
        <dbReference type="SAM" id="Phobius"/>
    </source>
</evidence>
<reference evidence="8 9" key="1">
    <citation type="submission" date="2023-01" db="EMBL/GenBank/DDBJ databases">
        <title>Bacillus changyiensis sp. nov., isolated from a coastal deposit.</title>
        <authorList>
            <person name="Xiao G."/>
            <person name="Lai Q."/>
            <person name="Hu Z."/>
            <person name="Shao Z."/>
        </authorList>
    </citation>
    <scope>NUCLEOTIDE SEQUENCE [LARGE SCALE GENOMIC DNA]</scope>
    <source>
        <strain evidence="8 9">CLL-7-23</strain>
    </source>
</reference>
<evidence type="ECO:0000313" key="8">
    <source>
        <dbReference type="EMBL" id="MDA7027244.1"/>
    </source>
</evidence>
<comment type="subcellular location">
    <subcellularLocation>
        <location evidence="1">Cell membrane</location>
        <topology evidence="1">Multi-pass membrane protein</topology>
    </subcellularLocation>
</comment>
<keyword evidence="5 7" id="KW-1133">Transmembrane helix</keyword>
<sequence>MKWIEQYRLFLIMVFVTLGLFFLNNSKGLKAITITGNSILDMLSLLPPILILIGLLDTWVPKETMMKYVGKGSGFRGPMIALLLGGVAAGPLYVAFPIAAILMKNGALLRNVVFFLGVWTVAKLPIVIYESVSLGFLFTIIHVSFGLLFFYVAGIWMETKQQKEVTIEQNLSV</sequence>
<name>A0ABT4X4M7_9BACI</name>
<keyword evidence="3" id="KW-1003">Cell membrane</keyword>
<evidence type="ECO:0000256" key="6">
    <source>
        <dbReference type="ARBA" id="ARBA00023136"/>
    </source>
</evidence>
<comment type="caution">
    <text evidence="8">The sequence shown here is derived from an EMBL/GenBank/DDBJ whole genome shotgun (WGS) entry which is preliminary data.</text>
</comment>